<protein>
    <submittedName>
        <fullName evidence="1">Uncharacterized protein</fullName>
    </submittedName>
</protein>
<dbReference type="Proteomes" id="UP000465302">
    <property type="component" value="Unassembled WGS sequence"/>
</dbReference>
<reference evidence="1 2" key="1">
    <citation type="journal article" date="2019" name="Emerg. Microbes Infect.">
        <title>Comprehensive subspecies identification of 175 nontuberculous mycobacteria species based on 7547 genomic profiles.</title>
        <authorList>
            <person name="Matsumoto Y."/>
            <person name="Kinjo T."/>
            <person name="Motooka D."/>
            <person name="Nabeya D."/>
            <person name="Jung N."/>
            <person name="Uechi K."/>
            <person name="Horii T."/>
            <person name="Iida T."/>
            <person name="Fujita J."/>
            <person name="Nakamura S."/>
        </authorList>
    </citation>
    <scope>NUCLEOTIDE SEQUENCE [LARGE SCALE GENOMIC DNA]</scope>
    <source>
        <strain evidence="1 2">JCM 6377</strain>
    </source>
</reference>
<name>A0A7I9W806_MYCAG</name>
<evidence type="ECO:0000313" key="2">
    <source>
        <dbReference type="Proteomes" id="UP000465302"/>
    </source>
</evidence>
<gene>
    <name evidence="1" type="ORF">MAGR_49080</name>
</gene>
<comment type="caution">
    <text evidence="1">The sequence shown here is derived from an EMBL/GenBank/DDBJ whole genome shotgun (WGS) entry which is preliminary data.</text>
</comment>
<dbReference type="EMBL" id="BLKS01000001">
    <property type="protein sequence ID" value="GFG53467.1"/>
    <property type="molecule type" value="Genomic_DNA"/>
</dbReference>
<accession>A0A7I9W806</accession>
<organism evidence="1 2">
    <name type="scientific">Mycolicibacterium agri</name>
    <name type="common">Mycobacterium agri</name>
    <dbReference type="NCBI Taxonomy" id="36811"/>
    <lineage>
        <taxon>Bacteria</taxon>
        <taxon>Bacillati</taxon>
        <taxon>Actinomycetota</taxon>
        <taxon>Actinomycetes</taxon>
        <taxon>Mycobacteriales</taxon>
        <taxon>Mycobacteriaceae</taxon>
        <taxon>Mycolicibacterium</taxon>
    </lineage>
</organism>
<sequence>MTGGPMPPSNTVDQEPELEMTDSAEISGAVEYRQRIERARSGARSRYREHLAAVFDQHGVAEPGELADATLDALTVWRYIDSGELCICSCHPRLPESDLHDYGFDCVCTRTPEARRRAFNQWRNSIAEFWRSPEGQRITAAEQAADAELAGWLAQQQGASVHSHGGLAPEQWRGDVDGHSFYFRGRHDEWHIELDLRPTGRFVRAMAGTDHDDTVHYQVHESVEGDVIASGTTDTEGYGTTPVERAQFIVDTIRIHLVRRACTHHRDHLASIEAILGTGAHWCPTCGTRLPAR</sequence>
<evidence type="ECO:0000313" key="1">
    <source>
        <dbReference type="EMBL" id="GFG53467.1"/>
    </source>
</evidence>
<dbReference type="AlphaFoldDB" id="A0A7I9W806"/>
<proteinExistence type="predicted"/>